<dbReference type="Pfam" id="PF14525">
    <property type="entry name" value="AraC_binding_2"/>
    <property type="match status" value="1"/>
</dbReference>
<dbReference type="EMBL" id="CP017637">
    <property type="protein sequence ID" value="APG09753.1"/>
    <property type="molecule type" value="Genomic_DNA"/>
</dbReference>
<evidence type="ECO:0000313" key="6">
    <source>
        <dbReference type="Proteomes" id="UP000181962"/>
    </source>
</evidence>
<dbReference type="SUPFAM" id="SSF46689">
    <property type="entry name" value="Homeodomain-like"/>
    <property type="match status" value="1"/>
</dbReference>
<feature type="domain" description="HTH araC/xylS-type" evidence="4">
    <location>
        <begin position="213"/>
        <end position="314"/>
    </location>
</feature>
<dbReference type="InterPro" id="IPR050204">
    <property type="entry name" value="AraC_XylS_family_regulators"/>
</dbReference>
<protein>
    <submittedName>
        <fullName evidence="5">AraC family transcriptional regulator</fullName>
    </submittedName>
</protein>
<dbReference type="PANTHER" id="PTHR46796:SF6">
    <property type="entry name" value="ARAC SUBFAMILY"/>
    <property type="match status" value="1"/>
</dbReference>
<evidence type="ECO:0000256" key="1">
    <source>
        <dbReference type="ARBA" id="ARBA00023015"/>
    </source>
</evidence>
<dbReference type="AlphaFoldDB" id="A0A1L3F8Y5"/>
<dbReference type="GO" id="GO:0003700">
    <property type="term" value="F:DNA-binding transcription factor activity"/>
    <property type="evidence" value="ECO:0007669"/>
    <property type="project" value="InterPro"/>
</dbReference>
<gene>
    <name evidence="5" type="ORF">BKD09_15550</name>
</gene>
<dbReference type="OrthoDB" id="252470at2"/>
<dbReference type="Pfam" id="PF12833">
    <property type="entry name" value="HTH_18"/>
    <property type="match status" value="1"/>
</dbReference>
<evidence type="ECO:0000313" key="5">
    <source>
        <dbReference type="EMBL" id="APG09753.1"/>
    </source>
</evidence>
<keyword evidence="2" id="KW-0238">DNA-binding</keyword>
<dbReference type="InterPro" id="IPR018060">
    <property type="entry name" value="HTH_AraC"/>
</dbReference>
<evidence type="ECO:0000256" key="2">
    <source>
        <dbReference type="ARBA" id="ARBA00023125"/>
    </source>
</evidence>
<evidence type="ECO:0000256" key="3">
    <source>
        <dbReference type="ARBA" id="ARBA00023163"/>
    </source>
</evidence>
<evidence type="ECO:0000259" key="4">
    <source>
        <dbReference type="PROSITE" id="PS01124"/>
    </source>
</evidence>
<keyword evidence="3" id="KW-0804">Transcription</keyword>
<dbReference type="PANTHER" id="PTHR46796">
    <property type="entry name" value="HTH-TYPE TRANSCRIPTIONAL ACTIVATOR RHAS-RELATED"/>
    <property type="match status" value="1"/>
</dbReference>
<sequence length="324" mass="35295">METVFSTQEVHPRERFDCWHSVACKAITNHNSKPDVRANFEAEIEVGELGGLELILFRNSPMQVSHTAAHASCAKSDHLFVCRQLSGAVMLEQDTREVVLEPGSLTLLDPLLPYKGKFFRPSKMLVIKTPRHELEARLGKTRDIVASLIKPCTAKDRLTSSVTALLPSLARESSSAGEGIIANGLLDLIAVSLAKAVEGARPRISSAKALVLLNIRAAIEARLTDPKLAPQAIADAVGVSVRYANHVLAEQGTSLSRLVLARRLARCRATFEDPIQANRTLSEIAFGWGFCDLTHFGRRFKQASGFLPSEARAGLEIKKVEGAI</sequence>
<dbReference type="InterPro" id="IPR009057">
    <property type="entry name" value="Homeodomain-like_sf"/>
</dbReference>
<name>A0A1L3F8Y5_BRAJP</name>
<dbReference type="Proteomes" id="UP000181962">
    <property type="component" value="Chromosome"/>
</dbReference>
<keyword evidence="1" id="KW-0805">Transcription regulation</keyword>
<dbReference type="InterPro" id="IPR035418">
    <property type="entry name" value="AraC-bd_2"/>
</dbReference>
<dbReference type="PROSITE" id="PS01124">
    <property type="entry name" value="HTH_ARAC_FAMILY_2"/>
    <property type="match status" value="1"/>
</dbReference>
<accession>A0A1L3F8Y5</accession>
<organism evidence="5 6">
    <name type="scientific">Bradyrhizobium japonicum</name>
    <dbReference type="NCBI Taxonomy" id="375"/>
    <lineage>
        <taxon>Bacteria</taxon>
        <taxon>Pseudomonadati</taxon>
        <taxon>Pseudomonadota</taxon>
        <taxon>Alphaproteobacteria</taxon>
        <taxon>Hyphomicrobiales</taxon>
        <taxon>Nitrobacteraceae</taxon>
        <taxon>Bradyrhizobium</taxon>
    </lineage>
</organism>
<dbReference type="RefSeq" id="WP_071910903.1">
    <property type="nucleotide sequence ID" value="NZ_CP017637.1"/>
</dbReference>
<dbReference type="Gene3D" id="1.10.10.60">
    <property type="entry name" value="Homeodomain-like"/>
    <property type="match status" value="1"/>
</dbReference>
<proteinExistence type="predicted"/>
<dbReference type="GO" id="GO:0043565">
    <property type="term" value="F:sequence-specific DNA binding"/>
    <property type="evidence" value="ECO:0007669"/>
    <property type="project" value="InterPro"/>
</dbReference>
<dbReference type="SMART" id="SM00342">
    <property type="entry name" value="HTH_ARAC"/>
    <property type="match status" value="1"/>
</dbReference>
<reference evidence="5 6" key="1">
    <citation type="submission" date="2016-11" db="EMBL/GenBank/DDBJ databases">
        <title>Complete Genome Sequence of Bradyrhizobium sp. strain J5, an isolated from soybean nodule in Hokkaido.</title>
        <authorList>
            <person name="Kanehara K."/>
        </authorList>
    </citation>
    <scope>NUCLEOTIDE SEQUENCE [LARGE SCALE GENOMIC DNA]</scope>
    <source>
        <strain evidence="5 6">J5</strain>
    </source>
</reference>